<proteinExistence type="predicted"/>
<dbReference type="Proteomes" id="UP000756921">
    <property type="component" value="Unassembled WGS sequence"/>
</dbReference>
<sequence length="130" mass="14127">MQAVEGQAFEACGTFLSSQPQLSHIYAVTTIGTEARVWKYSADRTFLSLGNSSPSGTRAAYIDADSAAASTLRSALLHMKQFPPSSYATAATITSQTASQAPQTTAWTWSVPHINYYRYNNGVLEWAPKK</sequence>
<dbReference type="EMBL" id="WJXW01000020">
    <property type="protein sequence ID" value="KAF9728392.1"/>
    <property type="molecule type" value="Genomic_DNA"/>
</dbReference>
<dbReference type="AlphaFoldDB" id="A0A9P6KJ49"/>
<comment type="caution">
    <text evidence="1">The sequence shown here is derived from an EMBL/GenBank/DDBJ whole genome shotgun (WGS) entry which is preliminary data.</text>
</comment>
<dbReference type="OrthoDB" id="3942694at2759"/>
<gene>
    <name evidence="1" type="ORF">PMIN01_13525</name>
</gene>
<accession>A0A9P6KJ49</accession>
<keyword evidence="2" id="KW-1185">Reference proteome</keyword>
<evidence type="ECO:0000313" key="2">
    <source>
        <dbReference type="Proteomes" id="UP000756921"/>
    </source>
</evidence>
<reference evidence="1" key="1">
    <citation type="journal article" date="2020" name="Mol. Plant Microbe Interact.">
        <title>Genome Sequence of the Biocontrol Agent Coniothyrium minitans strain Conio (IMI 134523).</title>
        <authorList>
            <person name="Patel D."/>
            <person name="Shittu T.A."/>
            <person name="Baroncelli R."/>
            <person name="Muthumeenakshi S."/>
            <person name="Osborne T.H."/>
            <person name="Janganan T.K."/>
            <person name="Sreenivasaprasad S."/>
        </authorList>
    </citation>
    <scope>NUCLEOTIDE SEQUENCE</scope>
    <source>
        <strain evidence="1">Conio</strain>
    </source>
</reference>
<name>A0A9P6KJ49_9PLEO</name>
<organism evidence="1 2">
    <name type="scientific">Paraphaeosphaeria minitans</name>
    <dbReference type="NCBI Taxonomy" id="565426"/>
    <lineage>
        <taxon>Eukaryota</taxon>
        <taxon>Fungi</taxon>
        <taxon>Dikarya</taxon>
        <taxon>Ascomycota</taxon>
        <taxon>Pezizomycotina</taxon>
        <taxon>Dothideomycetes</taxon>
        <taxon>Pleosporomycetidae</taxon>
        <taxon>Pleosporales</taxon>
        <taxon>Massarineae</taxon>
        <taxon>Didymosphaeriaceae</taxon>
        <taxon>Paraphaeosphaeria</taxon>
    </lineage>
</organism>
<evidence type="ECO:0000313" key="1">
    <source>
        <dbReference type="EMBL" id="KAF9728392.1"/>
    </source>
</evidence>
<protein>
    <submittedName>
        <fullName evidence="1">Uncharacterized protein</fullName>
    </submittedName>
</protein>